<proteinExistence type="predicted"/>
<name>A0A4P9A3I6_9BACT</name>
<gene>
    <name evidence="2" type="ORF">FBF37_02785</name>
</gene>
<evidence type="ECO:0000259" key="1">
    <source>
        <dbReference type="Pfam" id="PF24963"/>
    </source>
</evidence>
<dbReference type="RefSeq" id="WP_138079279.1">
    <property type="nucleotide sequence ID" value="NZ_CP040004.1"/>
</dbReference>
<keyword evidence="3" id="KW-1185">Reference proteome</keyword>
<reference evidence="2 3" key="1">
    <citation type="submission" date="2019-04" db="EMBL/GenBank/DDBJ databases">
        <title>Saccharibacteria TM7 genomes.</title>
        <authorList>
            <person name="Bor B."/>
            <person name="He X."/>
            <person name="Chen T."/>
            <person name="Dewhirst F.E."/>
        </authorList>
    </citation>
    <scope>NUCLEOTIDE SEQUENCE [LARGE SCALE GENOMIC DNA]</scope>
    <source>
        <strain evidence="2 3">BB001</strain>
    </source>
</reference>
<accession>A0A4P9A3I6</accession>
<dbReference type="InterPro" id="IPR056670">
    <property type="entry name" value="DUF7768"/>
</dbReference>
<evidence type="ECO:0000313" key="3">
    <source>
        <dbReference type="Proteomes" id="UP000310639"/>
    </source>
</evidence>
<protein>
    <recommendedName>
        <fullName evidence="1">DUF7768 domain-containing protein</fullName>
    </recommendedName>
</protein>
<organism evidence="2 3">
    <name type="scientific">Candidatus Nanosynbacter featherlites</name>
    <dbReference type="NCBI Taxonomy" id="2572088"/>
    <lineage>
        <taxon>Bacteria</taxon>
        <taxon>Candidatus Saccharimonadota</taxon>
        <taxon>Candidatus Saccharimonadia</taxon>
        <taxon>Candidatus Nanosynbacterales</taxon>
        <taxon>Candidatus Nanosynbacteraceae</taxon>
        <taxon>Candidatus Nanosynbacter</taxon>
    </lineage>
</organism>
<sequence length="135" mass="15555">MTQQPHRALAIKPADTVVFTAMSKKYFYMRFFVTKFALEQGVVPINPFTSFDYFLLDAVERDTVRRANNTLVARADELWVFGDIADGVRAEIVQAWQQHKTVRFFAFRDDKYIYEVEIGDLVYEDGVEALTNGGN</sequence>
<feature type="domain" description="DUF7768" evidence="1">
    <location>
        <begin position="33"/>
        <end position="105"/>
    </location>
</feature>
<dbReference type="Proteomes" id="UP000310639">
    <property type="component" value="Chromosome"/>
</dbReference>
<dbReference type="OrthoDB" id="9804634at2"/>
<dbReference type="Pfam" id="PF24963">
    <property type="entry name" value="DUF7768"/>
    <property type="match status" value="1"/>
</dbReference>
<dbReference type="EMBL" id="CP040004">
    <property type="protein sequence ID" value="QCT42380.1"/>
    <property type="molecule type" value="Genomic_DNA"/>
</dbReference>
<dbReference type="KEGG" id="nft:FBF37_02785"/>
<evidence type="ECO:0000313" key="2">
    <source>
        <dbReference type="EMBL" id="QCT42380.1"/>
    </source>
</evidence>
<dbReference type="AlphaFoldDB" id="A0A4P9A3I6"/>